<comment type="caution">
    <text evidence="2">The sequence shown here is derived from an EMBL/GenBank/DDBJ whole genome shotgun (WGS) entry which is preliminary data.</text>
</comment>
<keyword evidence="3" id="KW-1185">Reference proteome</keyword>
<sequence>MTARRRLVRALSFPDGTPAPLLGLIGISSSLVGVFFVPLLLPEPTPLWVRAVLSALVVFALMVLTAALLRRAVARGGQRRDP</sequence>
<dbReference type="RefSeq" id="WP_345654935.1">
    <property type="nucleotide sequence ID" value="NZ_BAABLY010000103.1"/>
</dbReference>
<proteinExistence type="predicted"/>
<keyword evidence="1" id="KW-1133">Transmembrane helix</keyword>
<feature type="transmembrane region" description="Helical" evidence="1">
    <location>
        <begin position="21"/>
        <end position="41"/>
    </location>
</feature>
<dbReference type="Proteomes" id="UP001464923">
    <property type="component" value="Unassembled WGS sequence"/>
</dbReference>
<evidence type="ECO:0000256" key="1">
    <source>
        <dbReference type="SAM" id="Phobius"/>
    </source>
</evidence>
<organism evidence="2 3">
    <name type="scientific">Pseudonocardia tropica</name>
    <dbReference type="NCBI Taxonomy" id="681289"/>
    <lineage>
        <taxon>Bacteria</taxon>
        <taxon>Bacillati</taxon>
        <taxon>Actinomycetota</taxon>
        <taxon>Actinomycetes</taxon>
        <taxon>Pseudonocardiales</taxon>
        <taxon>Pseudonocardiaceae</taxon>
        <taxon>Pseudonocardia</taxon>
    </lineage>
</organism>
<keyword evidence="1" id="KW-0812">Transmembrane</keyword>
<accession>A0ABV1K114</accession>
<feature type="transmembrane region" description="Helical" evidence="1">
    <location>
        <begin position="47"/>
        <end position="69"/>
    </location>
</feature>
<name>A0ABV1K114_9PSEU</name>
<evidence type="ECO:0000313" key="2">
    <source>
        <dbReference type="EMBL" id="MEQ3541514.1"/>
    </source>
</evidence>
<keyword evidence="1" id="KW-0472">Membrane</keyword>
<gene>
    <name evidence="2" type="ORF">WHI96_22120</name>
</gene>
<reference evidence="2 3" key="1">
    <citation type="submission" date="2024-03" db="EMBL/GenBank/DDBJ databases">
        <title>Draft genome sequence of Pseudonocardia tropica JCM 19149.</title>
        <authorList>
            <person name="Butdee W."/>
            <person name="Duangmal K."/>
        </authorList>
    </citation>
    <scope>NUCLEOTIDE SEQUENCE [LARGE SCALE GENOMIC DNA]</scope>
    <source>
        <strain evidence="2 3">JCM 19149</strain>
    </source>
</reference>
<protein>
    <submittedName>
        <fullName evidence="2">Uncharacterized protein</fullName>
    </submittedName>
</protein>
<dbReference type="EMBL" id="JBEDNP010000015">
    <property type="protein sequence ID" value="MEQ3541514.1"/>
    <property type="molecule type" value="Genomic_DNA"/>
</dbReference>
<evidence type="ECO:0000313" key="3">
    <source>
        <dbReference type="Proteomes" id="UP001464923"/>
    </source>
</evidence>